<feature type="repeat" description="WD" evidence="11">
    <location>
        <begin position="695"/>
        <end position="726"/>
    </location>
</feature>
<dbReference type="EMBL" id="GEFM01004532">
    <property type="protein sequence ID" value="JAP71264.1"/>
    <property type="molecule type" value="mRNA"/>
</dbReference>
<evidence type="ECO:0000256" key="6">
    <source>
        <dbReference type="ARBA" id="ARBA00022490"/>
    </source>
</evidence>
<keyword evidence="6" id="KW-0963">Cytoplasm</keyword>
<dbReference type="GO" id="GO:0002098">
    <property type="term" value="P:tRNA wobble uridine modification"/>
    <property type="evidence" value="ECO:0007669"/>
    <property type="project" value="InterPro"/>
</dbReference>
<evidence type="ECO:0000256" key="2">
    <source>
        <dbReference type="ARBA" id="ARBA00004496"/>
    </source>
</evidence>
<keyword evidence="10" id="KW-0539">Nucleus</keyword>
<comment type="pathway">
    <text evidence="3">tRNA modification; 5-methoxycarbonylmethyl-2-thiouridine-tRNA biosynthesis.</text>
</comment>
<dbReference type="FunFam" id="2.130.10.10:FF:000400">
    <property type="entry name" value="Elongator acetyltransferase complex subunit 2"/>
    <property type="match status" value="1"/>
</dbReference>
<accession>A0A131XVE5</accession>
<dbReference type="PANTHER" id="PTHR44111:SF1">
    <property type="entry name" value="ELONGATOR COMPLEX PROTEIN 2"/>
    <property type="match status" value="1"/>
</dbReference>
<dbReference type="SMART" id="SM00320">
    <property type="entry name" value="WD40"/>
    <property type="match status" value="10"/>
</dbReference>
<evidence type="ECO:0000256" key="12">
    <source>
        <dbReference type="SAM" id="MobiDB-lite"/>
    </source>
</evidence>
<comment type="similarity">
    <text evidence="4">Belongs to the WD repeat ELP2 family.</text>
</comment>
<reference evidence="13" key="1">
    <citation type="submission" date="2016-02" db="EMBL/GenBank/DDBJ databases">
        <title>RNAseq analyses of the midgut from blood- or serum-fed Ixodes ricinus ticks.</title>
        <authorList>
            <person name="Perner J."/>
            <person name="Provaznik J."/>
            <person name="Schrenkova J."/>
            <person name="Urbanova V."/>
            <person name="Ribeiro J.M."/>
            <person name="Kopacek P."/>
        </authorList>
    </citation>
    <scope>NUCLEOTIDE SEQUENCE</scope>
    <source>
        <tissue evidence="13">Gut</tissue>
    </source>
</reference>
<proteinExistence type="evidence at transcript level"/>
<dbReference type="GO" id="GO:0005634">
    <property type="term" value="C:nucleus"/>
    <property type="evidence" value="ECO:0007669"/>
    <property type="project" value="UniProtKB-SubCell"/>
</dbReference>
<keyword evidence="8" id="KW-0819">tRNA processing</keyword>
<dbReference type="SUPFAM" id="SSF50978">
    <property type="entry name" value="WD40 repeat-like"/>
    <property type="match status" value="3"/>
</dbReference>
<comment type="subcellular location">
    <subcellularLocation>
        <location evidence="2">Cytoplasm</location>
    </subcellularLocation>
    <subcellularLocation>
        <location evidence="1">Nucleus</location>
    </subcellularLocation>
</comment>
<organism evidence="13">
    <name type="scientific">Ixodes ricinus</name>
    <name type="common">Common tick</name>
    <name type="synonym">Acarus ricinus</name>
    <dbReference type="NCBI Taxonomy" id="34613"/>
    <lineage>
        <taxon>Eukaryota</taxon>
        <taxon>Metazoa</taxon>
        <taxon>Ecdysozoa</taxon>
        <taxon>Arthropoda</taxon>
        <taxon>Chelicerata</taxon>
        <taxon>Arachnida</taxon>
        <taxon>Acari</taxon>
        <taxon>Parasitiformes</taxon>
        <taxon>Ixodida</taxon>
        <taxon>Ixodoidea</taxon>
        <taxon>Ixodidae</taxon>
        <taxon>Ixodinae</taxon>
        <taxon>Ixodes</taxon>
    </lineage>
</organism>
<protein>
    <recommendedName>
        <fullName evidence="5">Elongator complex protein 2</fullName>
    </recommendedName>
</protein>
<keyword evidence="9" id="KW-0677">Repeat</keyword>
<evidence type="ECO:0000256" key="11">
    <source>
        <dbReference type="PROSITE-ProRule" id="PRU00221"/>
    </source>
</evidence>
<evidence type="ECO:0000256" key="9">
    <source>
        <dbReference type="ARBA" id="ARBA00022737"/>
    </source>
</evidence>
<dbReference type="GO" id="GO:0005737">
    <property type="term" value="C:cytoplasm"/>
    <property type="evidence" value="ECO:0007669"/>
    <property type="project" value="UniProtKB-SubCell"/>
</dbReference>
<dbReference type="InterPro" id="IPR036322">
    <property type="entry name" value="WD40_repeat_dom_sf"/>
</dbReference>
<feature type="repeat" description="WD" evidence="11">
    <location>
        <begin position="202"/>
        <end position="246"/>
    </location>
</feature>
<evidence type="ECO:0000256" key="4">
    <source>
        <dbReference type="ARBA" id="ARBA00005881"/>
    </source>
</evidence>
<dbReference type="AlphaFoldDB" id="A0A131XVE5"/>
<dbReference type="InterPro" id="IPR015943">
    <property type="entry name" value="WD40/YVTN_repeat-like_dom_sf"/>
</dbReference>
<dbReference type="UniPathway" id="UPA00988"/>
<feature type="region of interest" description="Disordered" evidence="12">
    <location>
        <begin position="246"/>
        <end position="268"/>
    </location>
</feature>
<evidence type="ECO:0000256" key="7">
    <source>
        <dbReference type="ARBA" id="ARBA00022574"/>
    </source>
</evidence>
<dbReference type="PROSITE" id="PS50082">
    <property type="entry name" value="WD_REPEATS_2"/>
    <property type="match status" value="3"/>
</dbReference>
<dbReference type="PRINTS" id="PR00320">
    <property type="entry name" value="GPROTEINBRPT"/>
</dbReference>
<keyword evidence="7 11" id="KW-0853">WD repeat</keyword>
<feature type="repeat" description="WD" evidence="11">
    <location>
        <begin position="126"/>
        <end position="141"/>
    </location>
</feature>
<dbReference type="PROSITE" id="PS00678">
    <property type="entry name" value="WD_REPEATS_1"/>
    <property type="match status" value="1"/>
</dbReference>
<dbReference type="InterPro" id="IPR001680">
    <property type="entry name" value="WD40_rpt"/>
</dbReference>
<sequence>MDVKAIYTSCACNRNPQALDWGYNNVICYAACNAVVFYDPQANGGTGAVTSTHVNHKQKINCVRWIRKRNNDPETAFVSSSDDKTVTLWCKKNSEFAPVAVLGGHTGTVATTDALYPTDTDESSILVASGSSDATIRLWDICVGSDPTCSQVIELKRDSALDVRLTLLPGTNIPMMAWGGTDALVHCYYRNSEGLFVGCHTLHGHDDWVRGLDFKTCDDGSIYLASCSQDNLLRVWRISQRKSQEEVDSSTSSCEEEEDEGEEVEEVGEGGVLPDDEIRVRETSFTLEDIEVYSHRSKYIQVLCCGPRLTFYVTLETILSGHEDWAFSALWHPKPSKDEGGKGCHNLLSASMDASLIVWEPDQASGLWIEKVRLGGVGGNALGFYGAAYSPDGTSILAHGFQGALHLWRLCKKDSSSSVWEPAVTPGGHFDSVVDLTWDPRGEYLLSCSKDKTTRLHAPWVTPAGMSWKEIARPQVHGYDMSCITSIGQLRFVSGADEKVLRAFEGTRNFVDNFKRISHVDILHHSDVKELAEGASVPSLGLSNKAVYETDLHDGAGDEQKHPKDQYPEFYFTPVALTEPPAEEDLIQNTLWSEVRKLYGHGYELFAVAGSHNGKLVASACKASTQQHAAIILWDTGTWKELGRLAFHNLTITQMAFSPDDRYLLSVSRDRSWCMHEIDPTGPTFKKVAHADKNTAIHQRIIWSCSWSHDCNYFATASRDKKVVVWGKRPESHTSDDCLGPFESKAQLNVEDSATAVAFAPGLSADERYLVAVGLENGTVLLYRWSEGHDWTPSSRLTSATAHHLTVRRLEFSPRTNGESTFWMASCGDDHFVRVYEIRTTS</sequence>
<dbReference type="InterPro" id="IPR037289">
    <property type="entry name" value="Elp2"/>
</dbReference>
<evidence type="ECO:0000256" key="8">
    <source>
        <dbReference type="ARBA" id="ARBA00022694"/>
    </source>
</evidence>
<dbReference type="PANTHER" id="PTHR44111">
    <property type="entry name" value="ELONGATOR COMPLEX PROTEIN 2"/>
    <property type="match status" value="1"/>
</dbReference>
<feature type="compositionally biased region" description="Acidic residues" evidence="12">
    <location>
        <begin position="254"/>
        <end position="268"/>
    </location>
</feature>
<dbReference type="Pfam" id="PF00400">
    <property type="entry name" value="WD40"/>
    <property type="match status" value="6"/>
</dbReference>
<evidence type="ECO:0000256" key="1">
    <source>
        <dbReference type="ARBA" id="ARBA00004123"/>
    </source>
</evidence>
<name>A0A131XVE5_IXORI</name>
<evidence type="ECO:0000256" key="5">
    <source>
        <dbReference type="ARBA" id="ARBA00020267"/>
    </source>
</evidence>
<dbReference type="InterPro" id="IPR019775">
    <property type="entry name" value="WD40_repeat_CS"/>
</dbReference>
<evidence type="ECO:0000313" key="13">
    <source>
        <dbReference type="EMBL" id="JAP71264.1"/>
    </source>
</evidence>
<dbReference type="Gene3D" id="2.130.10.10">
    <property type="entry name" value="YVTN repeat-like/Quinoprotein amine dehydrogenase"/>
    <property type="match status" value="5"/>
</dbReference>
<evidence type="ECO:0000256" key="10">
    <source>
        <dbReference type="ARBA" id="ARBA00023242"/>
    </source>
</evidence>
<evidence type="ECO:0000256" key="3">
    <source>
        <dbReference type="ARBA" id="ARBA00005043"/>
    </source>
</evidence>
<dbReference type="InterPro" id="IPR020472">
    <property type="entry name" value="WD40_PAC1"/>
</dbReference>
<dbReference type="GO" id="GO:0033588">
    <property type="term" value="C:elongator holoenzyme complex"/>
    <property type="evidence" value="ECO:0007669"/>
    <property type="project" value="InterPro"/>
</dbReference>